<dbReference type="Proteomes" id="UP000887564">
    <property type="component" value="Unplaced"/>
</dbReference>
<name>A0A914R6A0_PAREQ</name>
<reference evidence="2" key="1">
    <citation type="submission" date="2022-11" db="UniProtKB">
        <authorList>
            <consortium name="WormBaseParasite"/>
        </authorList>
    </citation>
    <scope>IDENTIFICATION</scope>
</reference>
<evidence type="ECO:0000313" key="1">
    <source>
        <dbReference type="Proteomes" id="UP000887564"/>
    </source>
</evidence>
<accession>A0A914R6A0</accession>
<organism evidence="1 2">
    <name type="scientific">Parascaris equorum</name>
    <name type="common">Equine roundworm</name>
    <dbReference type="NCBI Taxonomy" id="6256"/>
    <lineage>
        <taxon>Eukaryota</taxon>
        <taxon>Metazoa</taxon>
        <taxon>Ecdysozoa</taxon>
        <taxon>Nematoda</taxon>
        <taxon>Chromadorea</taxon>
        <taxon>Rhabditida</taxon>
        <taxon>Spirurina</taxon>
        <taxon>Ascaridomorpha</taxon>
        <taxon>Ascaridoidea</taxon>
        <taxon>Ascarididae</taxon>
        <taxon>Parascaris</taxon>
    </lineage>
</organism>
<sequence>MLEYKIRLVSVLLYMAEVLFFGKASRMHWHIQVGGHSIILCPDDIHICKPYIEREADFYKKMPSHIAQFTPAFCGEIQVNTLTDLW</sequence>
<keyword evidence="1" id="KW-1185">Reference proteome</keyword>
<evidence type="ECO:0000313" key="2">
    <source>
        <dbReference type="WBParaSite" id="PEQ_0000019601-mRNA-1"/>
    </source>
</evidence>
<protein>
    <submittedName>
        <fullName evidence="2">DUF4160 domain-containing protein</fullName>
    </submittedName>
</protein>
<dbReference type="AlphaFoldDB" id="A0A914R6A0"/>
<dbReference type="WBParaSite" id="PEQ_0000019601-mRNA-1">
    <property type="protein sequence ID" value="PEQ_0000019601-mRNA-1"/>
    <property type="gene ID" value="PEQ_0000019601"/>
</dbReference>
<proteinExistence type="predicted"/>
<dbReference type="SUPFAM" id="SSF56104">
    <property type="entry name" value="SAICAR synthase-like"/>
    <property type="match status" value="1"/>
</dbReference>